<evidence type="ECO:0000313" key="1">
    <source>
        <dbReference type="EMBL" id="KKN42534.1"/>
    </source>
</evidence>
<dbReference type="EMBL" id="LAZR01001574">
    <property type="protein sequence ID" value="KKN42534.1"/>
    <property type="molecule type" value="Genomic_DNA"/>
</dbReference>
<protein>
    <submittedName>
        <fullName evidence="1">Uncharacterized protein</fullName>
    </submittedName>
</protein>
<organism evidence="1">
    <name type="scientific">marine sediment metagenome</name>
    <dbReference type="NCBI Taxonomy" id="412755"/>
    <lineage>
        <taxon>unclassified sequences</taxon>
        <taxon>metagenomes</taxon>
        <taxon>ecological metagenomes</taxon>
    </lineage>
</organism>
<comment type="caution">
    <text evidence="1">The sequence shown here is derived from an EMBL/GenBank/DDBJ whole genome shotgun (WGS) entry which is preliminary data.</text>
</comment>
<name>A0A0F9QJ67_9ZZZZ</name>
<proteinExistence type="predicted"/>
<reference evidence="1" key="1">
    <citation type="journal article" date="2015" name="Nature">
        <title>Complex archaea that bridge the gap between prokaryotes and eukaryotes.</title>
        <authorList>
            <person name="Spang A."/>
            <person name="Saw J.H."/>
            <person name="Jorgensen S.L."/>
            <person name="Zaremba-Niedzwiedzka K."/>
            <person name="Martijn J."/>
            <person name="Lind A.E."/>
            <person name="van Eijk R."/>
            <person name="Schleper C."/>
            <person name="Guy L."/>
            <person name="Ettema T.J."/>
        </authorList>
    </citation>
    <scope>NUCLEOTIDE SEQUENCE</scope>
</reference>
<accession>A0A0F9QJ67</accession>
<dbReference type="AlphaFoldDB" id="A0A0F9QJ67"/>
<gene>
    <name evidence="1" type="ORF">LCGC14_0712200</name>
</gene>
<sequence length="503" mass="54533">MVDFYQEFDQKIFMVDEHAYGEHYDPESEHVAWAAISAAFPHVIPVNIITDSFDYEIPRRLYEKILAIGGGKHAAMIVNTVQEPVDISFDTKMQHPLFMAYAVGQETSTGTGTVKEITTITFTTVTDDSAQGKYFLINGIDANGEEHFAVWIDTINDQSTGKPTIAGINSDNVLPANLAAALDPTNPTAAELSAAVNTIVGGDAVFGSTDGTGSIEVTNASAGAVRDVRDSGVDAMGITVSVGTQGSTTHTITPSVGHALPSFTLHIEQYNTDTPSESIYIDLFGCVVSECEISVDFEAKIIGESVNIKSVNYIVGVKFTNPPNFIDLIEPFVWGALKESPLNYLIMAGTTDKTPAIVTKTSIKVSNDVIFYPGIGVNYATTFVNKKRTVELNIIGFTQIKDLFDAFKDSWDNTNNYYTNVGAKLNTVFTLTRTATNDYFKIAVSNWYVEACNQHVFNIDEGIKGIDITFTDAVPASNGGSIISTFTIADYLSETAYHNGTFT</sequence>